<evidence type="ECO:0000313" key="1">
    <source>
        <dbReference type="EMBL" id="MBM4716196.1"/>
    </source>
</evidence>
<proteinExistence type="predicted"/>
<gene>
    <name evidence="1" type="ORF">GS551_18730</name>
</gene>
<dbReference type="EMBL" id="WUYC01000004">
    <property type="protein sequence ID" value="MBM4716196.1"/>
    <property type="molecule type" value="Genomic_DNA"/>
</dbReference>
<dbReference type="Proteomes" id="UP000706122">
    <property type="component" value="Unassembled WGS sequence"/>
</dbReference>
<sequence length="98" mass="10568">MTLTADDCLAAEVAIHRAWLDHATTALDQCIRGAVPFSADTVRALIPHHVEAHHPNAIGALFNAARRAGRIAEVGYITPSRSSRHGNRNRLWIGGPNA</sequence>
<name>A0AAE2W9C9_RHOHA</name>
<organism evidence="1 2">
    <name type="scientific">Rhodococcus hoagii</name>
    <name type="common">Corynebacterium equii</name>
    <dbReference type="NCBI Taxonomy" id="43767"/>
    <lineage>
        <taxon>Bacteria</taxon>
        <taxon>Bacillati</taxon>
        <taxon>Actinomycetota</taxon>
        <taxon>Actinomycetes</taxon>
        <taxon>Mycobacteriales</taxon>
        <taxon>Nocardiaceae</taxon>
        <taxon>Prescottella</taxon>
    </lineage>
</organism>
<protein>
    <submittedName>
        <fullName evidence="1">Uncharacterized protein</fullName>
    </submittedName>
</protein>
<reference evidence="1" key="1">
    <citation type="submission" date="2019-11" db="EMBL/GenBank/DDBJ databases">
        <title>Spread of Macrolides and rifampicin resistant Rhodococcus equi in clinical isolates in the USA.</title>
        <authorList>
            <person name="Alvarez-Narvaez S."/>
            <person name="Huber L."/>
            <person name="Cohen N.D."/>
            <person name="Slovis N."/>
            <person name="Greiter M."/>
            <person name="Giguere S."/>
            <person name="Hart K."/>
        </authorList>
    </citation>
    <scope>NUCLEOTIDE SEQUENCE</scope>
    <source>
        <strain evidence="1">Lh_5</strain>
    </source>
</reference>
<comment type="caution">
    <text evidence="1">The sequence shown here is derived from an EMBL/GenBank/DDBJ whole genome shotgun (WGS) entry which is preliminary data.</text>
</comment>
<accession>A0AAE2W9C9</accession>
<dbReference type="AlphaFoldDB" id="A0AAE2W9C9"/>
<evidence type="ECO:0000313" key="2">
    <source>
        <dbReference type="Proteomes" id="UP000706122"/>
    </source>
</evidence>